<comment type="cofactor">
    <cofactor evidence="1">
        <name>a divalent metal cation</name>
        <dbReference type="ChEBI" id="CHEBI:60240"/>
    </cofactor>
</comment>
<name>A0A7M7NY76_STRPU</name>
<dbReference type="AlphaFoldDB" id="A0A7M7NY76"/>
<dbReference type="GO" id="GO:0005634">
    <property type="term" value="C:nucleus"/>
    <property type="evidence" value="ECO:0007669"/>
    <property type="project" value="UniProtKB-SubCell"/>
</dbReference>
<evidence type="ECO:0000256" key="4">
    <source>
        <dbReference type="ARBA" id="ARBA00022722"/>
    </source>
</evidence>
<dbReference type="PANTHER" id="PTHR22930">
    <property type="match status" value="1"/>
</dbReference>
<evidence type="ECO:0000313" key="9">
    <source>
        <dbReference type="EnsemblMetazoa" id="XP_030843514"/>
    </source>
</evidence>
<reference evidence="10" key="1">
    <citation type="submission" date="2015-02" db="EMBL/GenBank/DDBJ databases">
        <title>Genome sequencing for Strongylocentrotus purpuratus.</title>
        <authorList>
            <person name="Murali S."/>
            <person name="Liu Y."/>
            <person name="Vee V."/>
            <person name="English A."/>
            <person name="Wang M."/>
            <person name="Skinner E."/>
            <person name="Han Y."/>
            <person name="Muzny D.M."/>
            <person name="Worley K.C."/>
            <person name="Gibbs R.A."/>
        </authorList>
    </citation>
    <scope>NUCLEOTIDE SEQUENCE</scope>
</reference>
<reference evidence="9" key="2">
    <citation type="submission" date="2021-01" db="UniProtKB">
        <authorList>
            <consortium name="EnsemblMetazoa"/>
        </authorList>
    </citation>
    <scope>IDENTIFICATION</scope>
</reference>
<accession>A0A7M7NY76</accession>
<sequence length="429" mass="50236">MPPIPPQRLRVLMLQEHLQVAVHEYDVVLLALIRERERQQRRRRRRWWVRPWIERRRLFGQYETLFQELERESRGDYVGYIRMDPNLFAELLLRVTPRITKCPRSRRPLEPGLKLAITLRFLATGNSYRSLAYDFRVAHNSISTFVPEVCTAIYKEYKEEMFNMSSTQDEWKAVARQFGTRLKFHHCCGAIDGKHIAIKKPNKSGSLYYNYKRFCSVVLLAIVDANYSFLWCKVGANGSSSDAGVFNESTLRGALEDNTIGFPAPDPLPGDDRDFPYFIVGDDAFPLRKWLLKPYSRRAMTHKERVMNYRTSRARRVVENSFGILAHRWRCLLTTLQLEPGRVICVVLGCLTLHYWLRMRRPGLQDLNLDREDEDGNVVPGAWREDVQMTEPNQMVGQRASREGKTLRNYLADYYSSPLGRLPWQDRVV</sequence>
<evidence type="ECO:0000256" key="1">
    <source>
        <dbReference type="ARBA" id="ARBA00001968"/>
    </source>
</evidence>
<dbReference type="PANTHER" id="PTHR22930:SF269">
    <property type="entry name" value="NUCLEASE HARBI1-LIKE PROTEIN"/>
    <property type="match status" value="1"/>
</dbReference>
<organism evidence="9 10">
    <name type="scientific">Strongylocentrotus purpuratus</name>
    <name type="common">Purple sea urchin</name>
    <dbReference type="NCBI Taxonomy" id="7668"/>
    <lineage>
        <taxon>Eukaryota</taxon>
        <taxon>Metazoa</taxon>
        <taxon>Echinodermata</taxon>
        <taxon>Eleutherozoa</taxon>
        <taxon>Echinozoa</taxon>
        <taxon>Echinoidea</taxon>
        <taxon>Euechinoidea</taxon>
        <taxon>Echinacea</taxon>
        <taxon>Camarodonta</taxon>
        <taxon>Echinidea</taxon>
        <taxon>Strongylocentrotidae</taxon>
        <taxon>Strongylocentrotus</taxon>
    </lineage>
</organism>
<keyword evidence="10" id="KW-1185">Reference proteome</keyword>
<evidence type="ECO:0000313" key="10">
    <source>
        <dbReference type="Proteomes" id="UP000007110"/>
    </source>
</evidence>
<keyword evidence="7" id="KW-0539">Nucleus</keyword>
<keyword evidence="4" id="KW-0540">Nuclease</keyword>
<evidence type="ECO:0000259" key="8">
    <source>
        <dbReference type="Pfam" id="PF13359"/>
    </source>
</evidence>
<comment type="similarity">
    <text evidence="3">Belongs to the HARBI1 family.</text>
</comment>
<comment type="subcellular location">
    <subcellularLocation>
        <location evidence="2">Nucleus</location>
    </subcellularLocation>
</comment>
<dbReference type="GO" id="GO:0004518">
    <property type="term" value="F:nuclease activity"/>
    <property type="evidence" value="ECO:0007669"/>
    <property type="project" value="UniProtKB-KW"/>
</dbReference>
<dbReference type="InterPro" id="IPR027806">
    <property type="entry name" value="HARBI1_dom"/>
</dbReference>
<evidence type="ECO:0000256" key="3">
    <source>
        <dbReference type="ARBA" id="ARBA00006958"/>
    </source>
</evidence>
<evidence type="ECO:0000256" key="5">
    <source>
        <dbReference type="ARBA" id="ARBA00022723"/>
    </source>
</evidence>
<dbReference type="GeneID" id="105444342"/>
<dbReference type="OMA" id="AEYKFNF"/>
<evidence type="ECO:0000256" key="2">
    <source>
        <dbReference type="ARBA" id="ARBA00004123"/>
    </source>
</evidence>
<dbReference type="GO" id="GO:0046872">
    <property type="term" value="F:metal ion binding"/>
    <property type="evidence" value="ECO:0007669"/>
    <property type="project" value="UniProtKB-KW"/>
</dbReference>
<dbReference type="KEGG" id="spu:105444342"/>
<dbReference type="GO" id="GO:0016787">
    <property type="term" value="F:hydrolase activity"/>
    <property type="evidence" value="ECO:0007669"/>
    <property type="project" value="UniProtKB-KW"/>
</dbReference>
<keyword evidence="6" id="KW-0378">Hydrolase</keyword>
<evidence type="ECO:0000256" key="7">
    <source>
        <dbReference type="ARBA" id="ARBA00023242"/>
    </source>
</evidence>
<feature type="domain" description="DDE Tnp4" evidence="8">
    <location>
        <begin position="191"/>
        <end position="354"/>
    </location>
</feature>
<dbReference type="Pfam" id="PF13359">
    <property type="entry name" value="DDE_Tnp_4"/>
    <property type="match status" value="1"/>
</dbReference>
<dbReference type="OrthoDB" id="5973903at2759"/>
<dbReference type="InParanoid" id="A0A7M7NY76"/>
<evidence type="ECO:0000256" key="6">
    <source>
        <dbReference type="ARBA" id="ARBA00022801"/>
    </source>
</evidence>
<dbReference type="Proteomes" id="UP000007110">
    <property type="component" value="Unassembled WGS sequence"/>
</dbReference>
<dbReference type="RefSeq" id="XP_030843514.1">
    <property type="nucleotide sequence ID" value="XM_030987654.1"/>
</dbReference>
<proteinExistence type="inferred from homology"/>
<dbReference type="EnsemblMetazoa" id="XM_030987654">
    <property type="protein sequence ID" value="XP_030843514"/>
    <property type="gene ID" value="LOC105444342"/>
</dbReference>
<keyword evidence="5" id="KW-0479">Metal-binding</keyword>
<dbReference type="InterPro" id="IPR045249">
    <property type="entry name" value="HARBI1-like"/>
</dbReference>
<protein>
    <recommendedName>
        <fullName evidence="8">DDE Tnp4 domain-containing protein</fullName>
    </recommendedName>
</protein>